<organism evidence="3 4">
    <name type="scientific">Hoeflea ulvae</name>
    <dbReference type="NCBI Taxonomy" id="2983764"/>
    <lineage>
        <taxon>Bacteria</taxon>
        <taxon>Pseudomonadati</taxon>
        <taxon>Pseudomonadota</taxon>
        <taxon>Alphaproteobacteria</taxon>
        <taxon>Hyphomicrobiales</taxon>
        <taxon>Rhizobiaceae</taxon>
        <taxon>Hoeflea</taxon>
    </lineage>
</organism>
<feature type="domain" description="Antitoxin Xre-like helix-turn-helix" evidence="2">
    <location>
        <begin position="18"/>
        <end position="74"/>
    </location>
</feature>
<evidence type="ECO:0000313" key="3">
    <source>
        <dbReference type="EMBL" id="MCY0094196.1"/>
    </source>
</evidence>
<evidence type="ECO:0000313" key="4">
    <source>
        <dbReference type="Proteomes" id="UP001081283"/>
    </source>
</evidence>
<gene>
    <name evidence="3" type="ORF">OEG82_09190</name>
</gene>
<dbReference type="Proteomes" id="UP001081283">
    <property type="component" value="Unassembled WGS sequence"/>
</dbReference>
<sequence>MVLVKTSDQVALAAVDPARLARVSATAFSRIVQAWRLGNEAAAQLLDISPRTFARMKSENWSGRLSRDQLMRVSAVTGLYKGLHLFFSDELADRWVTMRNTGPLFDGRTPLEAMIEGGLPTILATRNHIDALRGGV</sequence>
<keyword evidence="4" id="KW-1185">Reference proteome</keyword>
<evidence type="ECO:0000259" key="2">
    <source>
        <dbReference type="Pfam" id="PF20432"/>
    </source>
</evidence>
<dbReference type="InterPro" id="IPR046847">
    <property type="entry name" value="Xre-like_HTH"/>
</dbReference>
<dbReference type="EMBL" id="JAOVZQ010000001">
    <property type="protein sequence ID" value="MCY0094196.1"/>
    <property type="molecule type" value="Genomic_DNA"/>
</dbReference>
<accession>A0ABT3YE83</accession>
<comment type="caution">
    <text evidence="3">The sequence shown here is derived from an EMBL/GenBank/DDBJ whole genome shotgun (WGS) entry which is preliminary data.</text>
</comment>
<reference evidence="3" key="1">
    <citation type="submission" date="2022-10" db="EMBL/GenBank/DDBJ databases">
        <title>Hoeflea sp. J2-29, isolated from marine algae.</title>
        <authorList>
            <person name="Kristyanto S."/>
            <person name="Kim J.M."/>
            <person name="Jeon C.O."/>
        </authorList>
    </citation>
    <scope>NUCLEOTIDE SEQUENCE</scope>
    <source>
        <strain evidence="3">J2-29</strain>
    </source>
</reference>
<evidence type="ECO:0000259" key="1">
    <source>
        <dbReference type="Pfam" id="PF09722"/>
    </source>
</evidence>
<name>A0ABT3YE83_9HYPH</name>
<dbReference type="RefSeq" id="WP_267612137.1">
    <property type="nucleotide sequence ID" value="NZ_JAOVZQ010000001.1"/>
</dbReference>
<dbReference type="InterPro" id="IPR024467">
    <property type="entry name" value="Xre/MbcA/ParS-like_toxin-bd"/>
</dbReference>
<protein>
    <submittedName>
        <fullName evidence="3">MbcA/ParS/Xre antitoxin family protein</fullName>
    </submittedName>
</protein>
<proteinExistence type="predicted"/>
<feature type="domain" description="Antitoxin Xre/MbcA/ParS-like toxin-binding" evidence="1">
    <location>
        <begin position="84"/>
        <end position="135"/>
    </location>
</feature>
<dbReference type="Pfam" id="PF20432">
    <property type="entry name" value="Xre-like-HTH"/>
    <property type="match status" value="1"/>
</dbReference>
<dbReference type="Pfam" id="PF09722">
    <property type="entry name" value="Xre_MbcA_ParS_C"/>
    <property type="match status" value="1"/>
</dbReference>